<dbReference type="CDD" id="cd00757">
    <property type="entry name" value="ThiF_MoeB_HesA_family"/>
    <property type="match status" value="1"/>
</dbReference>
<dbReference type="AlphaFoldDB" id="A0A5C5UME3"/>
<dbReference type="GO" id="GO:0008146">
    <property type="term" value="F:sulfotransferase activity"/>
    <property type="evidence" value="ECO:0007669"/>
    <property type="project" value="TreeGrafter"/>
</dbReference>
<dbReference type="Proteomes" id="UP000320791">
    <property type="component" value="Unassembled WGS sequence"/>
</dbReference>
<dbReference type="SMART" id="SM00450">
    <property type="entry name" value="RHOD"/>
    <property type="match status" value="1"/>
</dbReference>
<dbReference type="InterPro" id="IPR036873">
    <property type="entry name" value="Rhodanese-like_dom_sf"/>
</dbReference>
<evidence type="ECO:0000313" key="6">
    <source>
        <dbReference type="Proteomes" id="UP000320791"/>
    </source>
</evidence>
<dbReference type="NCBIfam" id="NF004281">
    <property type="entry name" value="PRK05690.1"/>
    <property type="match status" value="1"/>
</dbReference>
<gene>
    <name evidence="5" type="primary">moeB</name>
    <name evidence="5" type="ORF">FRX94_03940</name>
</gene>
<evidence type="ECO:0000256" key="2">
    <source>
        <dbReference type="ARBA" id="ARBA00022741"/>
    </source>
</evidence>
<dbReference type="SUPFAM" id="SSF52821">
    <property type="entry name" value="Rhodanese/Cell cycle control phosphatase"/>
    <property type="match status" value="1"/>
</dbReference>
<evidence type="ECO:0000256" key="1">
    <source>
        <dbReference type="ARBA" id="ARBA00022679"/>
    </source>
</evidence>
<dbReference type="InterPro" id="IPR001763">
    <property type="entry name" value="Rhodanese-like_dom"/>
</dbReference>
<keyword evidence="1 5" id="KW-0808">Transferase</keyword>
<evidence type="ECO:0000313" key="5">
    <source>
        <dbReference type="EMBL" id="TWT26763.1"/>
    </source>
</evidence>
<dbReference type="OrthoDB" id="9804286at2"/>
<dbReference type="GO" id="GO:0005829">
    <property type="term" value="C:cytosol"/>
    <property type="evidence" value="ECO:0007669"/>
    <property type="project" value="TreeGrafter"/>
</dbReference>
<name>A0A5C5UME3_9CORY</name>
<dbReference type="FunFam" id="3.40.50.720:FF:000033">
    <property type="entry name" value="Adenylyltransferase and sulfurtransferase MOCS3"/>
    <property type="match status" value="1"/>
</dbReference>
<comment type="caution">
    <text evidence="5">The sequence shown here is derived from an EMBL/GenBank/DDBJ whole genome shotgun (WGS) entry which is preliminary data.</text>
</comment>
<dbReference type="GO" id="GO:0005524">
    <property type="term" value="F:ATP binding"/>
    <property type="evidence" value="ECO:0007669"/>
    <property type="project" value="UniProtKB-KW"/>
</dbReference>
<keyword evidence="2" id="KW-0547">Nucleotide-binding</keyword>
<dbReference type="PROSITE" id="PS50206">
    <property type="entry name" value="RHODANESE_3"/>
    <property type="match status" value="1"/>
</dbReference>
<reference evidence="5 6" key="1">
    <citation type="submission" date="2019-08" db="EMBL/GenBank/DDBJ databases">
        <authorList>
            <person name="Lei W."/>
        </authorList>
    </citation>
    <scope>NUCLEOTIDE SEQUENCE [LARGE SCALE GENOMIC DNA]</scope>
    <source>
        <strain evidence="5 6">CCUG 58627</strain>
    </source>
</reference>
<dbReference type="PANTHER" id="PTHR10953:SF102">
    <property type="entry name" value="ADENYLYLTRANSFERASE AND SULFURTRANSFERASE MOCS3"/>
    <property type="match status" value="1"/>
</dbReference>
<dbReference type="InterPro" id="IPR045886">
    <property type="entry name" value="ThiF/MoeB/HesA"/>
</dbReference>
<dbReference type="Pfam" id="PF00899">
    <property type="entry name" value="ThiF"/>
    <property type="match status" value="1"/>
</dbReference>
<dbReference type="GO" id="GO:0016779">
    <property type="term" value="F:nucleotidyltransferase activity"/>
    <property type="evidence" value="ECO:0007669"/>
    <property type="project" value="UniProtKB-KW"/>
</dbReference>
<organism evidence="5 6">
    <name type="scientific">Corynebacterium canis</name>
    <dbReference type="NCBI Taxonomy" id="679663"/>
    <lineage>
        <taxon>Bacteria</taxon>
        <taxon>Bacillati</taxon>
        <taxon>Actinomycetota</taxon>
        <taxon>Actinomycetes</taxon>
        <taxon>Mycobacteriales</taxon>
        <taxon>Corynebacteriaceae</taxon>
        <taxon>Corynebacterium</taxon>
    </lineage>
</organism>
<protein>
    <submittedName>
        <fullName evidence="5">Molybdopterin-synthase adenylyltransferase MoeB</fullName>
    </submittedName>
</protein>
<dbReference type="CDD" id="cd00158">
    <property type="entry name" value="RHOD"/>
    <property type="match status" value="1"/>
</dbReference>
<dbReference type="Gene3D" id="3.40.50.720">
    <property type="entry name" value="NAD(P)-binding Rossmann-like Domain"/>
    <property type="match status" value="1"/>
</dbReference>
<keyword evidence="6" id="KW-1185">Reference proteome</keyword>
<dbReference type="EMBL" id="VOHM01000006">
    <property type="protein sequence ID" value="TWT26763.1"/>
    <property type="molecule type" value="Genomic_DNA"/>
</dbReference>
<dbReference type="InterPro" id="IPR035985">
    <property type="entry name" value="Ubiquitin-activating_enz"/>
</dbReference>
<dbReference type="RefSeq" id="WP_146323828.1">
    <property type="nucleotide sequence ID" value="NZ_BAABLR010000005.1"/>
</dbReference>
<accession>A0A5C5UME3</accession>
<evidence type="ECO:0000259" key="4">
    <source>
        <dbReference type="PROSITE" id="PS50206"/>
    </source>
</evidence>
<dbReference type="GO" id="GO:0004792">
    <property type="term" value="F:thiosulfate-cyanide sulfurtransferase activity"/>
    <property type="evidence" value="ECO:0007669"/>
    <property type="project" value="TreeGrafter"/>
</dbReference>
<dbReference type="PANTHER" id="PTHR10953">
    <property type="entry name" value="UBIQUITIN-ACTIVATING ENZYME E1"/>
    <property type="match status" value="1"/>
</dbReference>
<dbReference type="Pfam" id="PF00581">
    <property type="entry name" value="Rhodanese"/>
    <property type="match status" value="1"/>
</dbReference>
<sequence length="371" mass="39577">MTTQPARQTRGPSPTPVNAHRYARHLTLPGIGLEGQRALLGARVLCVGAGGLGSPVIQYLAAAGVGTLGIIDGDAVEESNLQRQVIHSLRAVGEAKVTSAAQWVEALNPDVKVEQYDSRLNAGNVVDTLSRYDIVVDGSDNFATRYLVSDHCADLGIPVVWGAVYRFEGQISVFAEGYTLRDVYPEPPANAQNCAEAGVLGVLPGVIGTMMAAEVIKLITVVGEPLVGRIGIWDGARANFRTVRFAQSPDSEALRHTFSQAPACELESPTQVRSVPVSEWQDLVASGVTIIDVREPHEWRGGVLGQPVFAPLSALRNDDFSSVAQLDRERPVAVYCAAGARSRVAALLLEGAGFVDVTSLDGGITAWWMRD</sequence>
<feature type="domain" description="Rhodanese" evidence="4">
    <location>
        <begin position="284"/>
        <end position="368"/>
    </location>
</feature>
<keyword evidence="3" id="KW-0067">ATP-binding</keyword>
<dbReference type="Gene3D" id="3.40.250.10">
    <property type="entry name" value="Rhodanese-like domain"/>
    <property type="match status" value="1"/>
</dbReference>
<dbReference type="GO" id="GO:0008641">
    <property type="term" value="F:ubiquitin-like modifier activating enzyme activity"/>
    <property type="evidence" value="ECO:0007669"/>
    <property type="project" value="InterPro"/>
</dbReference>
<dbReference type="SUPFAM" id="SSF69572">
    <property type="entry name" value="Activating enzymes of the ubiquitin-like proteins"/>
    <property type="match status" value="1"/>
</dbReference>
<dbReference type="InterPro" id="IPR000594">
    <property type="entry name" value="ThiF_NAD_FAD-bd"/>
</dbReference>
<evidence type="ECO:0000256" key="3">
    <source>
        <dbReference type="ARBA" id="ARBA00022840"/>
    </source>
</evidence>
<proteinExistence type="predicted"/>
<keyword evidence="5" id="KW-0548">Nucleotidyltransferase</keyword>